<comment type="caution">
    <text evidence="3">The sequence shown here is derived from an EMBL/GenBank/DDBJ whole genome shotgun (WGS) entry which is preliminary data.</text>
</comment>
<dbReference type="RefSeq" id="WP_344165228.1">
    <property type="nucleotide sequence ID" value="NZ_BAAAPC010000025.1"/>
</dbReference>
<dbReference type="InterPro" id="IPR009003">
    <property type="entry name" value="Peptidase_S1_PA"/>
</dbReference>
<keyword evidence="4" id="KW-1185">Reference proteome</keyword>
<organism evidence="3 4">
    <name type="scientific">Nocardiopsis rhodophaea</name>
    <dbReference type="NCBI Taxonomy" id="280238"/>
    <lineage>
        <taxon>Bacteria</taxon>
        <taxon>Bacillati</taxon>
        <taxon>Actinomycetota</taxon>
        <taxon>Actinomycetes</taxon>
        <taxon>Streptosporangiales</taxon>
        <taxon>Nocardiopsidaceae</taxon>
        <taxon>Nocardiopsis</taxon>
    </lineage>
</organism>
<dbReference type="PANTHER" id="PTHR15462">
    <property type="entry name" value="SERINE PROTEASE"/>
    <property type="match status" value="1"/>
</dbReference>
<gene>
    <name evidence="3" type="ORF">GCM10009799_46230</name>
</gene>
<evidence type="ECO:0000313" key="3">
    <source>
        <dbReference type="EMBL" id="GAA2012667.1"/>
    </source>
</evidence>
<accession>A0ABN2TKK8</accession>
<dbReference type="InterPro" id="IPR043504">
    <property type="entry name" value="Peptidase_S1_PA_chymotrypsin"/>
</dbReference>
<protein>
    <recommendedName>
        <fullName evidence="5">Peptidase</fullName>
    </recommendedName>
</protein>
<dbReference type="PROSITE" id="PS00134">
    <property type="entry name" value="TRYPSIN_HIS"/>
    <property type="match status" value="1"/>
</dbReference>
<evidence type="ECO:0000256" key="1">
    <source>
        <dbReference type="ARBA" id="ARBA00022729"/>
    </source>
</evidence>
<feature type="signal peptide" evidence="2">
    <location>
        <begin position="1"/>
        <end position="35"/>
    </location>
</feature>
<sequence length="315" mass="33220">MRPLKTLRRPLRTRSALTFAIALATAATITAPPIAAADASATTLAQTPAGGSASPATTHEFTPQQRQQALSYWTEKRMRQVGRDLDLGPTGPLTRPWTGAEMPTVGRLFFVNADGADTWCTATAVVSKNQSVVMTAGHCVQRGSSIPENHSTRVVFVPGYDRGERPYGVFAARAALTPDTWTNDSTNDVAAIVVDRGYGGELTEQVGGQAVAFDREVGGHITAFGYPATRPQLGGELLYCSGTAEPAPENEQRIPCDIGGGASGGPWLADIDERTGLGALVSVNSHGTDPEHSTHMYGPVLGTAAREVYEAAARM</sequence>
<feature type="chain" id="PRO_5045822658" description="Peptidase" evidence="2">
    <location>
        <begin position="36"/>
        <end position="315"/>
    </location>
</feature>
<evidence type="ECO:0008006" key="5">
    <source>
        <dbReference type="Google" id="ProtNLM"/>
    </source>
</evidence>
<dbReference type="InterPro" id="IPR050966">
    <property type="entry name" value="Glutamyl_endopeptidase"/>
</dbReference>
<reference evidence="3 4" key="1">
    <citation type="journal article" date="2019" name="Int. J. Syst. Evol. Microbiol.">
        <title>The Global Catalogue of Microorganisms (GCM) 10K type strain sequencing project: providing services to taxonomists for standard genome sequencing and annotation.</title>
        <authorList>
            <consortium name="The Broad Institute Genomics Platform"/>
            <consortium name="The Broad Institute Genome Sequencing Center for Infectious Disease"/>
            <person name="Wu L."/>
            <person name="Ma J."/>
        </authorList>
    </citation>
    <scope>NUCLEOTIDE SEQUENCE [LARGE SCALE GENOMIC DNA]</scope>
    <source>
        <strain evidence="3 4">JCM 15313</strain>
    </source>
</reference>
<evidence type="ECO:0000256" key="2">
    <source>
        <dbReference type="SAM" id="SignalP"/>
    </source>
</evidence>
<keyword evidence="1 2" id="KW-0732">Signal</keyword>
<dbReference type="EMBL" id="BAAAPC010000025">
    <property type="protein sequence ID" value="GAA2012667.1"/>
    <property type="molecule type" value="Genomic_DNA"/>
</dbReference>
<dbReference type="Gene3D" id="2.40.10.10">
    <property type="entry name" value="Trypsin-like serine proteases"/>
    <property type="match status" value="2"/>
</dbReference>
<evidence type="ECO:0000313" key="4">
    <source>
        <dbReference type="Proteomes" id="UP001501585"/>
    </source>
</evidence>
<dbReference type="Proteomes" id="UP001501585">
    <property type="component" value="Unassembled WGS sequence"/>
</dbReference>
<dbReference type="InterPro" id="IPR018114">
    <property type="entry name" value="TRYPSIN_HIS"/>
</dbReference>
<name>A0ABN2TKK8_9ACTN</name>
<dbReference type="SUPFAM" id="SSF50494">
    <property type="entry name" value="Trypsin-like serine proteases"/>
    <property type="match status" value="1"/>
</dbReference>
<dbReference type="Pfam" id="PF13365">
    <property type="entry name" value="Trypsin_2"/>
    <property type="match status" value="1"/>
</dbReference>
<proteinExistence type="predicted"/>